<keyword evidence="3" id="KW-1185">Reference proteome</keyword>
<dbReference type="RefSeq" id="WP_009501596.1">
    <property type="nucleotide sequence ID" value="NZ_ANIN01000002.1"/>
</dbReference>
<proteinExistence type="predicted"/>
<dbReference type="InterPro" id="IPR031165">
    <property type="entry name" value="GNAT_YJDJ"/>
</dbReference>
<dbReference type="Pfam" id="PF14542">
    <property type="entry name" value="Acetyltransf_CG"/>
    <property type="match status" value="1"/>
</dbReference>
<evidence type="ECO:0000313" key="3">
    <source>
        <dbReference type="Proteomes" id="UP000023795"/>
    </source>
</evidence>
<dbReference type="SUPFAM" id="SSF55729">
    <property type="entry name" value="Acyl-CoA N-acyltransferases (Nat)"/>
    <property type="match status" value="1"/>
</dbReference>
<gene>
    <name evidence="2" type="ORF">MOMA_05971</name>
</gene>
<comment type="caution">
    <text evidence="2">The sequence shown here is derived from an EMBL/GenBank/DDBJ whole genome shotgun (WGS) entry which is preliminary data.</text>
</comment>
<evidence type="ECO:0000313" key="2">
    <source>
        <dbReference type="EMBL" id="ELA08084.1"/>
    </source>
</evidence>
<dbReference type="PANTHER" id="PTHR31435:SF9">
    <property type="entry name" value="PROTEIN NATD1"/>
    <property type="match status" value="1"/>
</dbReference>
<evidence type="ECO:0000259" key="1">
    <source>
        <dbReference type="PROSITE" id="PS51729"/>
    </source>
</evidence>
<dbReference type="AlphaFoldDB" id="L2F4Y1"/>
<keyword evidence="2" id="KW-0808">Transferase</keyword>
<feature type="domain" description="N-acetyltransferase" evidence="1">
    <location>
        <begin position="10"/>
        <end position="96"/>
    </location>
</feature>
<protein>
    <submittedName>
        <fullName evidence="2">Acetyltransferase-like protein</fullName>
    </submittedName>
</protein>
<sequence>MVKEKAMKIVHKADNQRFETTINGHTAFLSYEKVNENTLNYNHTIVPYALGGRGVGKALAKFALDYACDHNFKIIPSCSFVKYFLTKNPEYADLVV</sequence>
<dbReference type="GO" id="GO:0016740">
    <property type="term" value="F:transferase activity"/>
    <property type="evidence" value="ECO:0007669"/>
    <property type="project" value="UniProtKB-KW"/>
</dbReference>
<dbReference type="STRING" id="1230338.MOMA_05971"/>
<dbReference type="Proteomes" id="UP000023795">
    <property type="component" value="Unassembled WGS sequence"/>
</dbReference>
<dbReference type="Gene3D" id="3.40.630.30">
    <property type="match status" value="1"/>
</dbReference>
<name>L2F4Y1_9GAMM</name>
<dbReference type="EMBL" id="ANIN01000002">
    <property type="protein sequence ID" value="ELA08084.1"/>
    <property type="molecule type" value="Genomic_DNA"/>
</dbReference>
<dbReference type="InterPro" id="IPR045057">
    <property type="entry name" value="Gcn5-rel_NAT"/>
</dbReference>
<dbReference type="eggNOG" id="COG2388">
    <property type="taxonomic scope" value="Bacteria"/>
</dbReference>
<dbReference type="InterPro" id="IPR016181">
    <property type="entry name" value="Acyl_CoA_acyltransferase"/>
</dbReference>
<dbReference type="PROSITE" id="PS51729">
    <property type="entry name" value="GNAT_YJDJ"/>
    <property type="match status" value="1"/>
</dbReference>
<dbReference type="PANTHER" id="PTHR31435">
    <property type="entry name" value="PROTEIN NATD1"/>
    <property type="match status" value="1"/>
</dbReference>
<dbReference type="PATRIC" id="fig|1230338.3.peg.1271"/>
<reference evidence="2 3" key="1">
    <citation type="journal article" date="2013" name="Genome Announc.">
        <title>Genome Sequence of Moraxella macacae 0408225, a Novel Bacterial Species Isolated from a Cynomolgus Macaque with Epistaxis.</title>
        <authorList>
            <person name="Ladner J.T."/>
            <person name="Whitehouse C.A."/>
            <person name="Koroleva G.I."/>
            <person name="Palacios G.F."/>
        </authorList>
    </citation>
    <scope>NUCLEOTIDE SEQUENCE [LARGE SCALE GENOMIC DNA]</scope>
    <source>
        <strain evidence="2 3">0408225</strain>
    </source>
</reference>
<accession>L2F4Y1</accession>
<organism evidence="2 3">
    <name type="scientific">Moraxella macacae 0408225</name>
    <dbReference type="NCBI Taxonomy" id="1230338"/>
    <lineage>
        <taxon>Bacteria</taxon>
        <taxon>Pseudomonadati</taxon>
        <taxon>Pseudomonadota</taxon>
        <taxon>Gammaproteobacteria</taxon>
        <taxon>Moraxellales</taxon>
        <taxon>Moraxellaceae</taxon>
        <taxon>Moraxella</taxon>
    </lineage>
</organism>